<accession>A0AA35VZH8</accession>
<feature type="compositionally biased region" description="Polar residues" evidence="6">
    <location>
        <begin position="148"/>
        <end position="178"/>
    </location>
</feature>
<evidence type="ECO:0000313" key="8">
    <source>
        <dbReference type="EMBL" id="CAI7992232.1"/>
    </source>
</evidence>
<dbReference type="EMBL" id="CASHTH010000139">
    <property type="protein sequence ID" value="CAI7992232.1"/>
    <property type="molecule type" value="Genomic_DNA"/>
</dbReference>
<feature type="transmembrane region" description="Helical" evidence="7">
    <location>
        <begin position="476"/>
        <end position="497"/>
    </location>
</feature>
<keyword evidence="2" id="KW-0813">Transport</keyword>
<feature type="transmembrane region" description="Helical" evidence="7">
    <location>
        <begin position="399"/>
        <end position="425"/>
    </location>
</feature>
<keyword evidence="5 7" id="KW-0472">Membrane</keyword>
<feature type="transmembrane region" description="Helical" evidence="7">
    <location>
        <begin position="289"/>
        <end position="311"/>
    </location>
</feature>
<evidence type="ECO:0000256" key="1">
    <source>
        <dbReference type="ARBA" id="ARBA00004141"/>
    </source>
</evidence>
<comment type="caution">
    <text evidence="8">The sequence shown here is derived from an EMBL/GenBank/DDBJ whole genome shotgun (WGS) entry which is preliminary data.</text>
</comment>
<dbReference type="PANTHER" id="PTHR23504">
    <property type="entry name" value="MAJOR FACILITATOR SUPERFAMILY DOMAIN-CONTAINING PROTEIN 10"/>
    <property type="match status" value="1"/>
</dbReference>
<dbReference type="PANTHER" id="PTHR23504:SF15">
    <property type="entry name" value="MAJOR FACILITATOR SUPERFAMILY (MFS) PROFILE DOMAIN-CONTAINING PROTEIN"/>
    <property type="match status" value="1"/>
</dbReference>
<sequence>MPHSGWFGRRLFRLIACSRAKAKGIKITRRDLKIFIPAFLALFSSAYSITMLFPFLPFMVQFLLPQVEEENIDAVVREFLTRFPYSLPCLVNLLLSLLAGTVVAVWMPETLCSKTSKESRSGGSDAGSSVSEDQQQLLELSERESSSNTQLNETAPSPENSTAELLETETINTATNDGSFVLVSSEGKSSGLQLEEESSARKSSGSGTSAKRYSSLHTSRQRLVFEEQEEEEKEEEEDQQVEGGRGEEREGVREEGERDERRKVSGEEPTTLVQRVGQSFKRTLQNLKLFLTSRGTLLSVMIYCTFSFAMIGFDEVFSLWAAAASSLGGLGWTLHEIGISQAVSGALFLPFSFTLFPVLERRFGLTAVYQMSAISGLVCMVLLPMAHTIPPNTLNPLRWCYIILVLFVINLATGNTFVAMALFINNSVVFEKLGEVNGLANSLTSLLRTISPVFSGTIFSLSISRGARHVGFPVNYYLIFLIFGLTILLCTILGAGLPPSINRQMGDSLSISGNESPSISIRTTDEDTGSSSSGTSSGPETSV</sequence>
<keyword evidence="4 7" id="KW-1133">Transmembrane helix</keyword>
<proteinExistence type="predicted"/>
<feature type="compositionally biased region" description="Low complexity" evidence="6">
    <location>
        <begin position="201"/>
        <end position="212"/>
    </location>
</feature>
<organism evidence="8 9">
    <name type="scientific">Geodia barretti</name>
    <name type="common">Barrett's horny sponge</name>
    <dbReference type="NCBI Taxonomy" id="519541"/>
    <lineage>
        <taxon>Eukaryota</taxon>
        <taxon>Metazoa</taxon>
        <taxon>Porifera</taxon>
        <taxon>Demospongiae</taxon>
        <taxon>Heteroscleromorpha</taxon>
        <taxon>Tetractinellida</taxon>
        <taxon>Astrophorina</taxon>
        <taxon>Geodiidae</taxon>
        <taxon>Geodia</taxon>
    </lineage>
</organism>
<feature type="transmembrane region" description="Helical" evidence="7">
    <location>
        <begin position="365"/>
        <end position="387"/>
    </location>
</feature>
<evidence type="ECO:0000256" key="7">
    <source>
        <dbReference type="SAM" id="Phobius"/>
    </source>
</evidence>
<evidence type="ECO:0000256" key="5">
    <source>
        <dbReference type="ARBA" id="ARBA00023136"/>
    </source>
</evidence>
<feature type="compositionally biased region" description="Low complexity" evidence="6">
    <location>
        <begin position="128"/>
        <end position="139"/>
    </location>
</feature>
<feature type="transmembrane region" description="Helical" evidence="7">
    <location>
        <begin position="342"/>
        <end position="359"/>
    </location>
</feature>
<feature type="region of interest" description="Disordered" evidence="6">
    <location>
        <begin position="512"/>
        <end position="543"/>
    </location>
</feature>
<reference evidence="8" key="1">
    <citation type="submission" date="2023-03" db="EMBL/GenBank/DDBJ databases">
        <authorList>
            <person name="Steffen K."/>
            <person name="Cardenas P."/>
        </authorList>
    </citation>
    <scope>NUCLEOTIDE SEQUENCE</scope>
</reference>
<feature type="compositionally biased region" description="Low complexity" evidence="6">
    <location>
        <begin position="529"/>
        <end position="543"/>
    </location>
</feature>
<evidence type="ECO:0000256" key="3">
    <source>
        <dbReference type="ARBA" id="ARBA00022692"/>
    </source>
</evidence>
<dbReference type="AlphaFoldDB" id="A0AA35VZH8"/>
<protein>
    <submittedName>
        <fullName evidence="8">Probable peptide/nitrate transporter At3g43790</fullName>
    </submittedName>
</protein>
<dbReference type="Gene3D" id="1.20.1250.20">
    <property type="entry name" value="MFS general substrate transporter like domains"/>
    <property type="match status" value="1"/>
</dbReference>
<feature type="compositionally biased region" description="Basic and acidic residues" evidence="6">
    <location>
        <begin position="244"/>
        <end position="266"/>
    </location>
</feature>
<keyword evidence="3 7" id="KW-0812">Transmembrane</keyword>
<feature type="compositionally biased region" description="Polar residues" evidence="6">
    <location>
        <begin position="512"/>
        <end position="522"/>
    </location>
</feature>
<feature type="region of interest" description="Disordered" evidence="6">
    <location>
        <begin position="115"/>
        <end position="268"/>
    </location>
</feature>
<dbReference type="SUPFAM" id="SSF103473">
    <property type="entry name" value="MFS general substrate transporter"/>
    <property type="match status" value="1"/>
</dbReference>
<feature type="compositionally biased region" description="Acidic residues" evidence="6">
    <location>
        <begin position="226"/>
        <end position="240"/>
    </location>
</feature>
<keyword evidence="9" id="KW-1185">Reference proteome</keyword>
<comment type="subcellular location">
    <subcellularLocation>
        <location evidence="1">Membrane</location>
        <topology evidence="1">Multi-pass membrane protein</topology>
    </subcellularLocation>
</comment>
<dbReference type="GO" id="GO:0016020">
    <property type="term" value="C:membrane"/>
    <property type="evidence" value="ECO:0007669"/>
    <property type="project" value="UniProtKB-SubCell"/>
</dbReference>
<evidence type="ECO:0000256" key="2">
    <source>
        <dbReference type="ARBA" id="ARBA00022448"/>
    </source>
</evidence>
<gene>
    <name evidence="8" type="ORF">GBAR_LOCUS944</name>
</gene>
<dbReference type="InterPro" id="IPR036259">
    <property type="entry name" value="MFS_trans_sf"/>
</dbReference>
<feature type="transmembrane region" description="Helical" evidence="7">
    <location>
        <begin position="34"/>
        <end position="56"/>
    </location>
</feature>
<dbReference type="Proteomes" id="UP001174909">
    <property type="component" value="Unassembled WGS sequence"/>
</dbReference>
<name>A0AA35VZH8_GEOBA</name>
<evidence type="ECO:0000256" key="4">
    <source>
        <dbReference type="ARBA" id="ARBA00022989"/>
    </source>
</evidence>
<feature type="transmembrane region" description="Helical" evidence="7">
    <location>
        <begin position="85"/>
        <end position="107"/>
    </location>
</feature>
<evidence type="ECO:0000256" key="6">
    <source>
        <dbReference type="SAM" id="MobiDB-lite"/>
    </source>
</evidence>
<evidence type="ECO:0000313" key="9">
    <source>
        <dbReference type="Proteomes" id="UP001174909"/>
    </source>
</evidence>